<evidence type="ECO:0000256" key="4">
    <source>
        <dbReference type="SAM" id="Phobius"/>
    </source>
</evidence>
<evidence type="ECO:0000256" key="2">
    <source>
        <dbReference type="ARBA" id="ARBA00022676"/>
    </source>
</evidence>
<feature type="transmembrane region" description="Helical" evidence="4">
    <location>
        <begin position="230"/>
        <end position="252"/>
    </location>
</feature>
<keyword evidence="7" id="KW-1185">Reference proteome</keyword>
<dbReference type="Proteomes" id="UP001500738">
    <property type="component" value="Unassembled WGS sequence"/>
</dbReference>
<proteinExistence type="inferred from homology"/>
<name>A0ABP3XDT9_9SPHN</name>
<dbReference type="InterPro" id="IPR029044">
    <property type="entry name" value="Nucleotide-diphossugar_trans"/>
</dbReference>
<accession>A0ABP3XDT9</accession>
<organism evidence="6 7">
    <name type="scientific">Sphingopyxis soli</name>
    <dbReference type="NCBI Taxonomy" id="592051"/>
    <lineage>
        <taxon>Bacteria</taxon>
        <taxon>Pseudomonadati</taxon>
        <taxon>Pseudomonadota</taxon>
        <taxon>Alphaproteobacteria</taxon>
        <taxon>Sphingomonadales</taxon>
        <taxon>Sphingomonadaceae</taxon>
        <taxon>Sphingopyxis</taxon>
    </lineage>
</organism>
<keyword evidence="3" id="KW-0808">Transferase</keyword>
<evidence type="ECO:0000256" key="1">
    <source>
        <dbReference type="ARBA" id="ARBA00006739"/>
    </source>
</evidence>
<keyword evidence="4" id="KW-0812">Transmembrane</keyword>
<evidence type="ECO:0000313" key="7">
    <source>
        <dbReference type="Proteomes" id="UP001500738"/>
    </source>
</evidence>
<feature type="domain" description="Glycosyltransferase 2-like" evidence="5">
    <location>
        <begin position="5"/>
        <end position="111"/>
    </location>
</feature>
<comment type="caution">
    <text evidence="6">The sequence shown here is derived from an EMBL/GenBank/DDBJ whole genome shotgun (WGS) entry which is preliminary data.</text>
</comment>
<dbReference type="EMBL" id="BAAAFE010000003">
    <property type="protein sequence ID" value="GAA0861760.1"/>
    <property type="molecule type" value="Genomic_DNA"/>
</dbReference>
<reference evidence="7" key="1">
    <citation type="journal article" date="2019" name="Int. J. Syst. Evol. Microbiol.">
        <title>The Global Catalogue of Microorganisms (GCM) 10K type strain sequencing project: providing services to taxonomists for standard genome sequencing and annotation.</title>
        <authorList>
            <consortium name="The Broad Institute Genomics Platform"/>
            <consortium name="The Broad Institute Genome Sequencing Center for Infectious Disease"/>
            <person name="Wu L."/>
            <person name="Ma J."/>
        </authorList>
    </citation>
    <scope>NUCLEOTIDE SEQUENCE [LARGE SCALE GENOMIC DNA]</scope>
    <source>
        <strain evidence="7">JCM 15910</strain>
    </source>
</reference>
<sequence length="323" mass="36195">MVIGRNEGERLKACLAKLPNGPTTVYVDSGSHDGSLEFARGHGVDTISLTSDKPFTAARGRNAGIYRLLERHPGLEFIQTVDGDCLIDDHWLEKGVAALEAHPTAGVVFGSLREVNPDGSLYNYLCDRSWNAPIGEAESCGGIAMHRVAAIRPAGGFDERLIAGEESDLCLKIRKDGWSVLSIDAEMGLHDAAILEFGQWRCRMRRTGYAYAEHVARNGKASLPGWKRQVLRFSFWGLALPLFIMIAAFALFFANRSLLWLAAPLSLYPLQFFRIWMRERRKSRYAIRIALLTVYEKFAELAGAIQFLTRSITRKRSKIIEYK</sequence>
<evidence type="ECO:0000256" key="3">
    <source>
        <dbReference type="ARBA" id="ARBA00022679"/>
    </source>
</evidence>
<dbReference type="PANTHER" id="PTHR43179:SF12">
    <property type="entry name" value="GALACTOFURANOSYLTRANSFERASE GLFT2"/>
    <property type="match status" value="1"/>
</dbReference>
<gene>
    <name evidence="6" type="ORF">GCM10009115_05670</name>
</gene>
<protein>
    <recommendedName>
        <fullName evidence="5">Glycosyltransferase 2-like domain-containing protein</fullName>
    </recommendedName>
</protein>
<feature type="transmembrane region" description="Helical" evidence="4">
    <location>
        <begin position="258"/>
        <end position="277"/>
    </location>
</feature>
<dbReference type="InterPro" id="IPR001173">
    <property type="entry name" value="Glyco_trans_2-like"/>
</dbReference>
<keyword evidence="4" id="KW-1133">Transmembrane helix</keyword>
<dbReference type="PANTHER" id="PTHR43179">
    <property type="entry name" value="RHAMNOSYLTRANSFERASE WBBL"/>
    <property type="match status" value="1"/>
</dbReference>
<evidence type="ECO:0000259" key="5">
    <source>
        <dbReference type="Pfam" id="PF00535"/>
    </source>
</evidence>
<comment type="similarity">
    <text evidence="1">Belongs to the glycosyltransferase 2 family.</text>
</comment>
<keyword evidence="4" id="KW-0472">Membrane</keyword>
<dbReference type="SUPFAM" id="SSF53448">
    <property type="entry name" value="Nucleotide-diphospho-sugar transferases"/>
    <property type="match status" value="1"/>
</dbReference>
<evidence type="ECO:0000313" key="6">
    <source>
        <dbReference type="EMBL" id="GAA0861760.1"/>
    </source>
</evidence>
<dbReference type="Gene3D" id="3.90.550.10">
    <property type="entry name" value="Spore Coat Polysaccharide Biosynthesis Protein SpsA, Chain A"/>
    <property type="match status" value="1"/>
</dbReference>
<dbReference type="Pfam" id="PF00535">
    <property type="entry name" value="Glycos_transf_2"/>
    <property type="match status" value="1"/>
</dbReference>
<keyword evidence="2" id="KW-0328">Glycosyltransferase</keyword>